<evidence type="ECO:0000256" key="1">
    <source>
        <dbReference type="SAM" id="Phobius"/>
    </source>
</evidence>
<dbReference type="Proteomes" id="UP000730618">
    <property type="component" value="Unassembled WGS sequence"/>
</dbReference>
<reference evidence="2 3" key="1">
    <citation type="submission" date="2021-06" db="EMBL/GenBank/DDBJ databases">
        <authorList>
            <person name="Criscuolo A."/>
        </authorList>
    </citation>
    <scope>NUCLEOTIDE SEQUENCE [LARGE SCALE GENOMIC DNA]</scope>
    <source>
        <strain evidence="3">CIP 111802</strain>
    </source>
</reference>
<proteinExistence type="predicted"/>
<evidence type="ECO:0008006" key="4">
    <source>
        <dbReference type="Google" id="ProtNLM"/>
    </source>
</evidence>
<comment type="caution">
    <text evidence="2">The sequence shown here is derived from an EMBL/GenBank/DDBJ whole genome shotgun (WGS) entry which is preliminary data.</text>
</comment>
<dbReference type="EMBL" id="CAJVCE010000011">
    <property type="protein sequence ID" value="CAG7647402.1"/>
    <property type="molecule type" value="Genomic_DNA"/>
</dbReference>
<keyword evidence="1" id="KW-0812">Transmembrane</keyword>
<sequence>MLVATHMLAASAIYKLCSVDHLPASKKAIALPIVLALSFGSHFALDAIPHDELQMGGNVAIGMAVILYLLYIAWRDKQLFILAAGFLGALPDIMWVLKISPKYDALHSSLHFSGAHVSPVLMLFEIIGMLLLTFLIYTKKA</sequence>
<dbReference type="RefSeq" id="WP_218100259.1">
    <property type="nucleotide sequence ID" value="NZ_CAJVCE010000011.1"/>
</dbReference>
<accession>A0ABM8VKS2</accession>
<organism evidence="2 3">
    <name type="scientific">Paenibacillus allorhizosphaerae</name>
    <dbReference type="NCBI Taxonomy" id="2849866"/>
    <lineage>
        <taxon>Bacteria</taxon>
        <taxon>Bacillati</taxon>
        <taxon>Bacillota</taxon>
        <taxon>Bacilli</taxon>
        <taxon>Bacillales</taxon>
        <taxon>Paenibacillaceae</taxon>
        <taxon>Paenibacillus</taxon>
    </lineage>
</organism>
<name>A0ABM8VKS2_9BACL</name>
<evidence type="ECO:0000313" key="3">
    <source>
        <dbReference type="Proteomes" id="UP000730618"/>
    </source>
</evidence>
<feature type="transmembrane region" description="Helical" evidence="1">
    <location>
        <begin position="79"/>
        <end position="97"/>
    </location>
</feature>
<evidence type="ECO:0000313" key="2">
    <source>
        <dbReference type="EMBL" id="CAG7647402.1"/>
    </source>
</evidence>
<feature type="transmembrane region" description="Helical" evidence="1">
    <location>
        <begin position="28"/>
        <end position="45"/>
    </location>
</feature>
<feature type="transmembrane region" description="Helical" evidence="1">
    <location>
        <begin position="117"/>
        <end position="137"/>
    </location>
</feature>
<keyword evidence="3" id="KW-1185">Reference proteome</keyword>
<keyword evidence="1" id="KW-0472">Membrane</keyword>
<keyword evidence="1" id="KW-1133">Transmembrane helix</keyword>
<protein>
    <recommendedName>
        <fullName evidence="4">DUF1440 domain-containing protein</fullName>
    </recommendedName>
</protein>
<feature type="transmembrane region" description="Helical" evidence="1">
    <location>
        <begin position="57"/>
        <end position="74"/>
    </location>
</feature>
<gene>
    <name evidence="2" type="ORF">PAECIP111802_03966</name>
</gene>